<name>X0YQZ7_9ZZZZ</name>
<comment type="caution">
    <text evidence="1">The sequence shown here is derived from an EMBL/GenBank/DDBJ whole genome shotgun (WGS) entry which is preliminary data.</text>
</comment>
<gene>
    <name evidence="1" type="ORF">S01H4_19758</name>
</gene>
<proteinExistence type="predicted"/>
<protein>
    <submittedName>
        <fullName evidence="1">Uncharacterized protein</fullName>
    </submittedName>
</protein>
<accession>X0YQZ7</accession>
<evidence type="ECO:0000313" key="1">
    <source>
        <dbReference type="EMBL" id="GAG58739.1"/>
    </source>
</evidence>
<sequence length="96" mass="10001">ACIYCDNLISSDLAGISGNADLIRLANHDTGTMDNVIDVYGPNVTNLFLLSSCMNGGMVSTDIGATAIFKTACKSIRINIDGTTYYLLASTAVGTS</sequence>
<dbReference type="EMBL" id="BART01008832">
    <property type="protein sequence ID" value="GAG58739.1"/>
    <property type="molecule type" value="Genomic_DNA"/>
</dbReference>
<feature type="non-terminal residue" evidence="1">
    <location>
        <position position="1"/>
    </location>
</feature>
<organism evidence="1">
    <name type="scientific">marine sediment metagenome</name>
    <dbReference type="NCBI Taxonomy" id="412755"/>
    <lineage>
        <taxon>unclassified sequences</taxon>
        <taxon>metagenomes</taxon>
        <taxon>ecological metagenomes</taxon>
    </lineage>
</organism>
<reference evidence="1" key="1">
    <citation type="journal article" date="2014" name="Front. Microbiol.">
        <title>High frequency of phylogenetically diverse reductive dehalogenase-homologous genes in deep subseafloor sedimentary metagenomes.</title>
        <authorList>
            <person name="Kawai M."/>
            <person name="Futagami T."/>
            <person name="Toyoda A."/>
            <person name="Takaki Y."/>
            <person name="Nishi S."/>
            <person name="Hori S."/>
            <person name="Arai W."/>
            <person name="Tsubouchi T."/>
            <person name="Morono Y."/>
            <person name="Uchiyama I."/>
            <person name="Ito T."/>
            <person name="Fujiyama A."/>
            <person name="Inagaki F."/>
            <person name="Takami H."/>
        </authorList>
    </citation>
    <scope>NUCLEOTIDE SEQUENCE</scope>
    <source>
        <strain evidence="1">Expedition CK06-06</strain>
    </source>
</reference>
<dbReference type="AlphaFoldDB" id="X0YQZ7"/>